<dbReference type="InterPro" id="IPR029058">
    <property type="entry name" value="AB_hydrolase_fold"/>
</dbReference>
<proteinExistence type="inferred from homology"/>
<feature type="region of interest" description="Disordered" evidence="2">
    <location>
        <begin position="123"/>
        <end position="158"/>
    </location>
</feature>
<keyword evidence="4" id="KW-0378">Hydrolase</keyword>
<comment type="caution">
    <text evidence="4">The sequence shown here is derived from an EMBL/GenBank/DDBJ whole genome shotgun (WGS) entry which is preliminary data.</text>
</comment>
<dbReference type="Proteomes" id="UP001214441">
    <property type="component" value="Unassembled WGS sequence"/>
</dbReference>
<protein>
    <submittedName>
        <fullName evidence="4">Alpha/beta fold hydrolase</fullName>
    </submittedName>
</protein>
<dbReference type="GO" id="GO:0016787">
    <property type="term" value="F:hydrolase activity"/>
    <property type="evidence" value="ECO:0007669"/>
    <property type="project" value="UniProtKB-KW"/>
</dbReference>
<name>A0ABT6ZYR7_9ACTN</name>
<dbReference type="EMBL" id="JANCPR020000019">
    <property type="protein sequence ID" value="MDJ1134222.1"/>
    <property type="molecule type" value="Genomic_DNA"/>
</dbReference>
<dbReference type="SUPFAM" id="SSF53474">
    <property type="entry name" value="alpha/beta-Hydrolases"/>
    <property type="match status" value="1"/>
</dbReference>
<gene>
    <name evidence="4" type="ORF">NMN56_020095</name>
</gene>
<comment type="similarity">
    <text evidence="1">Belongs to the thioesterase family.</text>
</comment>
<dbReference type="RefSeq" id="WP_274045893.1">
    <property type="nucleotide sequence ID" value="NZ_JANCPR020000019.1"/>
</dbReference>
<dbReference type="InterPro" id="IPR012223">
    <property type="entry name" value="TEII"/>
</dbReference>
<accession>A0ABT6ZYR7</accession>
<dbReference type="PANTHER" id="PTHR11487:SF0">
    <property type="entry name" value="S-ACYL FATTY ACID SYNTHASE THIOESTERASE, MEDIUM CHAIN"/>
    <property type="match status" value="1"/>
</dbReference>
<organism evidence="4 5">
    <name type="scientific">Streptomyces iconiensis</name>
    <dbReference type="NCBI Taxonomy" id="1384038"/>
    <lineage>
        <taxon>Bacteria</taxon>
        <taxon>Bacillati</taxon>
        <taxon>Actinomycetota</taxon>
        <taxon>Actinomycetes</taxon>
        <taxon>Kitasatosporales</taxon>
        <taxon>Streptomycetaceae</taxon>
        <taxon>Streptomyces</taxon>
    </lineage>
</organism>
<reference evidence="4 5" key="1">
    <citation type="submission" date="2023-05" db="EMBL/GenBank/DDBJ databases">
        <title>Streptantibioticus silvisoli sp. nov., acidotolerant actinomycetes 1 from pine litter.</title>
        <authorList>
            <person name="Swiecimska M."/>
            <person name="Golinska P."/>
            <person name="Sangal V."/>
            <person name="Wachnowicz B."/>
            <person name="Goodfellow M."/>
        </authorList>
    </citation>
    <scope>NUCLEOTIDE SEQUENCE [LARGE SCALE GENOMIC DNA]</scope>
    <source>
        <strain evidence="4 5">DSM 42109</strain>
    </source>
</reference>
<dbReference type="PANTHER" id="PTHR11487">
    <property type="entry name" value="THIOESTERASE"/>
    <property type="match status" value="1"/>
</dbReference>
<evidence type="ECO:0000256" key="1">
    <source>
        <dbReference type="ARBA" id="ARBA00007169"/>
    </source>
</evidence>
<feature type="domain" description="Thioesterase" evidence="3">
    <location>
        <begin position="26"/>
        <end position="235"/>
    </location>
</feature>
<sequence>MNPTQLPGPAGEWLRPLHTPAGAPLRLICFPHAGGGASLFRAWVPSMPDDCALWAVQYPGREDRITERHCDSVPQLARRIAYALQWAMDTPYALFGHSMGAIVAYETAREVDKLGLTSPLRLIASGSPPPDQAAAACRAERDAASPPPASAQEAERPVTATALETDTDLLARYGPDPGAVPTEVPLTVLRHDDDPDLDTGTARGWAAVTKASCRLRTLPGDHFTCVTDPERTIEETMSALTTAHLSDTRRTA</sequence>
<evidence type="ECO:0000313" key="5">
    <source>
        <dbReference type="Proteomes" id="UP001214441"/>
    </source>
</evidence>
<dbReference type="Pfam" id="PF00975">
    <property type="entry name" value="Thioesterase"/>
    <property type="match status" value="1"/>
</dbReference>
<evidence type="ECO:0000256" key="2">
    <source>
        <dbReference type="SAM" id="MobiDB-lite"/>
    </source>
</evidence>
<evidence type="ECO:0000313" key="4">
    <source>
        <dbReference type="EMBL" id="MDJ1134222.1"/>
    </source>
</evidence>
<evidence type="ECO:0000259" key="3">
    <source>
        <dbReference type="Pfam" id="PF00975"/>
    </source>
</evidence>
<keyword evidence="5" id="KW-1185">Reference proteome</keyword>
<dbReference type="Gene3D" id="3.40.50.1820">
    <property type="entry name" value="alpha/beta hydrolase"/>
    <property type="match status" value="1"/>
</dbReference>
<dbReference type="InterPro" id="IPR001031">
    <property type="entry name" value="Thioesterase"/>
</dbReference>